<evidence type="ECO:0000313" key="3">
    <source>
        <dbReference type="Proteomes" id="UP000295741"/>
    </source>
</evidence>
<keyword evidence="1" id="KW-0732">Signal</keyword>
<keyword evidence="2" id="KW-0449">Lipoprotein</keyword>
<organism evidence="2 3">
    <name type="scientific">Sediminibacterium goheungense</name>
    <dbReference type="NCBI Taxonomy" id="1086393"/>
    <lineage>
        <taxon>Bacteria</taxon>
        <taxon>Pseudomonadati</taxon>
        <taxon>Bacteroidota</taxon>
        <taxon>Chitinophagia</taxon>
        <taxon>Chitinophagales</taxon>
        <taxon>Chitinophagaceae</taxon>
        <taxon>Sediminibacterium</taxon>
    </lineage>
</organism>
<gene>
    <name evidence="2" type="ORF">BC659_2061</name>
</gene>
<evidence type="ECO:0000313" key="2">
    <source>
        <dbReference type="EMBL" id="TDO26751.1"/>
    </source>
</evidence>
<dbReference type="Proteomes" id="UP000295741">
    <property type="component" value="Unassembled WGS sequence"/>
</dbReference>
<feature type="signal peptide" evidence="1">
    <location>
        <begin position="1"/>
        <end position="20"/>
    </location>
</feature>
<evidence type="ECO:0000256" key="1">
    <source>
        <dbReference type="SAM" id="SignalP"/>
    </source>
</evidence>
<name>A0A4R6IWM4_9BACT</name>
<reference evidence="2 3" key="1">
    <citation type="submission" date="2019-03" db="EMBL/GenBank/DDBJ databases">
        <title>Genomic Encyclopedia of Archaeal and Bacterial Type Strains, Phase II (KMG-II): from individual species to whole genera.</title>
        <authorList>
            <person name="Goeker M."/>
        </authorList>
    </citation>
    <scope>NUCLEOTIDE SEQUENCE [LARGE SCALE GENOMIC DNA]</scope>
    <source>
        <strain evidence="2 3">DSM 28323</strain>
    </source>
</reference>
<dbReference type="Gene3D" id="2.50.20.10">
    <property type="entry name" value="Lipoprotein localisation LolA/LolB/LppX"/>
    <property type="match status" value="1"/>
</dbReference>
<sequence>MQKLSILLFAIYYSLSAANAQDATSLIMKVKAKLDQVNDYEADGKMKTNVAFIKAPIGKVKIFYKKPNKFRLKKDGGISLLPKGGVSVNMNSLVTTDQFMALEAGEAEVGGIKTTVVKMLPTAENSDIVLTTMYIDEANLLIKKAITTTKENGTYEIEMNYGRFASYGLPDKVIFSFNTKNYKLPKGLTLEFEDNEKPLTEEQKLKNKKGRVEITYSSYAINKGIADAVFK</sequence>
<proteinExistence type="predicted"/>
<dbReference type="OrthoDB" id="650247at2"/>
<comment type="caution">
    <text evidence="2">The sequence shown here is derived from an EMBL/GenBank/DDBJ whole genome shotgun (WGS) entry which is preliminary data.</text>
</comment>
<keyword evidence="3" id="KW-1185">Reference proteome</keyword>
<dbReference type="EMBL" id="SNWP01000011">
    <property type="protein sequence ID" value="TDO26751.1"/>
    <property type="molecule type" value="Genomic_DNA"/>
</dbReference>
<dbReference type="AlphaFoldDB" id="A0A4R6IWM4"/>
<protein>
    <submittedName>
        <fullName evidence="2">Outer membrane lipoprotein-sorting protein</fullName>
    </submittedName>
</protein>
<dbReference type="RefSeq" id="WP_133474630.1">
    <property type="nucleotide sequence ID" value="NZ_SNWP01000011.1"/>
</dbReference>
<feature type="chain" id="PRO_5020333383" evidence="1">
    <location>
        <begin position="21"/>
        <end position="231"/>
    </location>
</feature>
<accession>A0A4R6IWM4</accession>